<feature type="compositionally biased region" description="Polar residues" evidence="1">
    <location>
        <begin position="52"/>
        <end position="64"/>
    </location>
</feature>
<keyword evidence="2" id="KW-1133">Transmembrane helix</keyword>
<dbReference type="EMBL" id="OB667001">
    <property type="protein sequence ID" value="CAD7233807.1"/>
    <property type="molecule type" value="Genomic_DNA"/>
</dbReference>
<feature type="region of interest" description="Disordered" evidence="1">
    <location>
        <begin position="1"/>
        <end position="22"/>
    </location>
</feature>
<keyword evidence="2" id="KW-0472">Membrane</keyword>
<reference evidence="3" key="1">
    <citation type="submission" date="2020-11" db="EMBL/GenBank/DDBJ databases">
        <authorList>
            <person name="Tran Van P."/>
        </authorList>
    </citation>
    <scope>NUCLEOTIDE SEQUENCE</scope>
</reference>
<evidence type="ECO:0000256" key="2">
    <source>
        <dbReference type="SAM" id="Phobius"/>
    </source>
</evidence>
<name>A0A7R8WRQ3_9CRUS</name>
<feature type="non-terminal residue" evidence="3">
    <location>
        <position position="194"/>
    </location>
</feature>
<sequence length="194" mass="21132">PGGPGPLPLFPQRLNKIPPGPRNIPVYSAIKREGREDLVNLQETDEPEPVQVDSNISSEGSSPTLSRRKRHVVYKRGAVEMTDISTTKVIQVVSPGDVAFNLNTDREDAGDTVIVSSPQSDGSSICLSIPGFSAGLIMLLLVLILAVMVAVFMFLRIRTYNRKRLPSPPSYVHPHMGFDNPEFVKVPTPSSSNS</sequence>
<evidence type="ECO:0000313" key="3">
    <source>
        <dbReference type="EMBL" id="CAD7233807.1"/>
    </source>
</evidence>
<protein>
    <submittedName>
        <fullName evidence="3">Uncharacterized protein</fullName>
    </submittedName>
</protein>
<feature type="region of interest" description="Disordered" evidence="1">
    <location>
        <begin position="44"/>
        <end position="64"/>
    </location>
</feature>
<gene>
    <name evidence="3" type="ORF">CTOB1V02_LOCUS11626</name>
</gene>
<organism evidence="3">
    <name type="scientific">Cyprideis torosa</name>
    <dbReference type="NCBI Taxonomy" id="163714"/>
    <lineage>
        <taxon>Eukaryota</taxon>
        <taxon>Metazoa</taxon>
        <taxon>Ecdysozoa</taxon>
        <taxon>Arthropoda</taxon>
        <taxon>Crustacea</taxon>
        <taxon>Oligostraca</taxon>
        <taxon>Ostracoda</taxon>
        <taxon>Podocopa</taxon>
        <taxon>Podocopida</taxon>
        <taxon>Cytherocopina</taxon>
        <taxon>Cytheroidea</taxon>
        <taxon>Cytherideidae</taxon>
        <taxon>Cyprideis</taxon>
    </lineage>
</organism>
<feature type="transmembrane region" description="Helical" evidence="2">
    <location>
        <begin position="132"/>
        <end position="155"/>
    </location>
</feature>
<accession>A0A7R8WRQ3</accession>
<keyword evidence="2" id="KW-0812">Transmembrane</keyword>
<dbReference type="AlphaFoldDB" id="A0A7R8WRQ3"/>
<dbReference type="OrthoDB" id="7634402at2759"/>
<evidence type="ECO:0000256" key="1">
    <source>
        <dbReference type="SAM" id="MobiDB-lite"/>
    </source>
</evidence>
<proteinExistence type="predicted"/>